<feature type="transmembrane region" description="Helical" evidence="6">
    <location>
        <begin position="348"/>
        <end position="374"/>
    </location>
</feature>
<dbReference type="Proteomes" id="UP000021053">
    <property type="component" value="Unassembled WGS sequence"/>
</dbReference>
<feature type="transmembrane region" description="Helical" evidence="6">
    <location>
        <begin position="394"/>
        <end position="411"/>
    </location>
</feature>
<dbReference type="HOGENOM" id="CLU_001265_62_1_11"/>
<dbReference type="PATRIC" id="fig|927661.3.peg.2843"/>
<dbReference type="RefSeq" id="WP_035851197.1">
    <property type="nucleotide sequence ID" value="NZ_KK073874.1"/>
</dbReference>
<evidence type="ECO:0000256" key="5">
    <source>
        <dbReference type="ARBA" id="ARBA00023136"/>
    </source>
</evidence>
<dbReference type="Gene3D" id="1.20.1250.20">
    <property type="entry name" value="MFS general substrate transporter like domains"/>
    <property type="match status" value="2"/>
</dbReference>
<evidence type="ECO:0000256" key="2">
    <source>
        <dbReference type="ARBA" id="ARBA00022448"/>
    </source>
</evidence>
<dbReference type="SUPFAM" id="SSF103473">
    <property type="entry name" value="MFS general substrate transporter"/>
    <property type="match status" value="1"/>
</dbReference>
<feature type="transmembrane region" description="Helical" evidence="6">
    <location>
        <begin position="315"/>
        <end position="336"/>
    </location>
</feature>
<evidence type="ECO:0000256" key="4">
    <source>
        <dbReference type="ARBA" id="ARBA00022989"/>
    </source>
</evidence>
<dbReference type="AlphaFoldDB" id="A0A011AIF4"/>
<feature type="transmembrane region" description="Helical" evidence="6">
    <location>
        <begin position="140"/>
        <end position="163"/>
    </location>
</feature>
<dbReference type="EMBL" id="JFBT01000001">
    <property type="protein sequence ID" value="EXG81761.1"/>
    <property type="molecule type" value="Genomic_DNA"/>
</dbReference>
<evidence type="ECO:0000256" key="3">
    <source>
        <dbReference type="ARBA" id="ARBA00022692"/>
    </source>
</evidence>
<dbReference type="InterPro" id="IPR011701">
    <property type="entry name" value="MFS"/>
</dbReference>
<comment type="subcellular location">
    <subcellularLocation>
        <location evidence="1">Cell membrane</location>
        <topology evidence="1">Multi-pass membrane protein</topology>
    </subcellularLocation>
</comment>
<dbReference type="PANTHER" id="PTHR42718:SF9">
    <property type="entry name" value="MAJOR FACILITATOR SUPERFAMILY MULTIDRUG TRANSPORTER MFSC"/>
    <property type="match status" value="1"/>
</dbReference>
<dbReference type="OrthoDB" id="4332123at2"/>
<reference evidence="8 9" key="1">
    <citation type="submission" date="2013-07" db="EMBL/GenBank/DDBJ databases">
        <authorList>
            <consortium name="DOE Joint Genome Institute"/>
            <person name="Eisen J."/>
            <person name="Huntemann M."/>
            <person name="Han J."/>
            <person name="Chen A."/>
            <person name="Kyrpides N."/>
            <person name="Mavromatis K."/>
            <person name="Markowitz V."/>
            <person name="Palaniappan K."/>
            <person name="Ivanova N."/>
            <person name="Schaumberg A."/>
            <person name="Pati A."/>
            <person name="Liolios K."/>
            <person name="Nordberg H.P."/>
            <person name="Cantor M.N."/>
            <person name="Hua S.X."/>
            <person name="Woyke T."/>
        </authorList>
    </citation>
    <scope>NUCLEOTIDE SEQUENCE [LARGE SCALE GENOMIC DNA]</scope>
    <source>
        <strain evidence="8 9">DSM 44712</strain>
    </source>
</reference>
<feature type="transmembrane region" description="Helical" evidence="6">
    <location>
        <begin position="50"/>
        <end position="74"/>
    </location>
</feature>
<feature type="transmembrane region" description="Helical" evidence="6">
    <location>
        <begin position="81"/>
        <end position="101"/>
    </location>
</feature>
<feature type="transmembrane region" description="Helical" evidence="6">
    <location>
        <begin position="169"/>
        <end position="190"/>
    </location>
</feature>
<protein>
    <submittedName>
        <fullName evidence="8">Nitrate/nitrite transporter</fullName>
    </submittedName>
</protein>
<comment type="caution">
    <text evidence="8">The sequence shown here is derived from an EMBL/GenBank/DDBJ whole genome shotgun (WGS) entry which is preliminary data.</text>
</comment>
<feature type="domain" description="Major facilitator superfamily (MFS) profile" evidence="7">
    <location>
        <begin position="16"/>
        <end position="416"/>
    </location>
</feature>
<feature type="transmembrane region" description="Helical" evidence="6">
    <location>
        <begin position="107"/>
        <end position="128"/>
    </location>
</feature>
<feature type="transmembrane region" description="Helical" evidence="6">
    <location>
        <begin position="12"/>
        <end position="30"/>
    </location>
</feature>
<dbReference type="InterPro" id="IPR036259">
    <property type="entry name" value="MFS_trans_sf"/>
</dbReference>
<accession>A0A011AIF4</accession>
<dbReference type="Pfam" id="PF07690">
    <property type="entry name" value="MFS_1"/>
    <property type="match status" value="1"/>
</dbReference>
<dbReference type="PROSITE" id="PS50850">
    <property type="entry name" value="MFS"/>
    <property type="match status" value="1"/>
</dbReference>
<evidence type="ECO:0000259" key="7">
    <source>
        <dbReference type="PROSITE" id="PS50850"/>
    </source>
</evidence>
<evidence type="ECO:0000313" key="8">
    <source>
        <dbReference type="EMBL" id="EXG81761.1"/>
    </source>
</evidence>
<sequence>MKGRSVSNQARGAWIVWLVGLSIYFVAVFHRSSLAVAGLLATERFDITAAQLATFTMLQLLVYAAMQIPVGLLVDRFGSRAVLLTGATVLTVAQAGFALAGSYQAALLARTFVGIGDAMTFIAVLRLVNVWFAPQRVPLVTQLTGVTGQLGAIVAAVPMTWALSNLGWTWAYGIAASLGLATAIAGLLFLHDEPGTRTLRGPALSLGAIRTSLATSWQQPGTRLGFWVHFTTQFSPTMFALLWGFPFLVKGEGLSPNVASLLITLMVLSLIAAGPVMGWLTAHHPWQRSTIALGVVGAIVAAWTLVLAWPGRAPLPVLVLLVVVIGLGGPGSMIGFDLGRTSNPVERLASATGIINQAGFVATLTMVVAVGAILDQRSGGGSAGYTPDAFRWAMSFQYVLWALGAVQILRYRVKGRAHALRLDPLARTRTAFQPG</sequence>
<dbReference type="CDD" id="cd06174">
    <property type="entry name" value="MFS"/>
    <property type="match status" value="1"/>
</dbReference>
<dbReference type="InterPro" id="IPR020846">
    <property type="entry name" value="MFS_dom"/>
</dbReference>
<evidence type="ECO:0000256" key="1">
    <source>
        <dbReference type="ARBA" id="ARBA00004651"/>
    </source>
</evidence>
<feature type="transmembrane region" description="Helical" evidence="6">
    <location>
        <begin position="226"/>
        <end position="246"/>
    </location>
</feature>
<evidence type="ECO:0000313" key="9">
    <source>
        <dbReference type="Proteomes" id="UP000021053"/>
    </source>
</evidence>
<organism evidence="8 9">
    <name type="scientific">Cryptosporangium arvum DSM 44712</name>
    <dbReference type="NCBI Taxonomy" id="927661"/>
    <lineage>
        <taxon>Bacteria</taxon>
        <taxon>Bacillati</taxon>
        <taxon>Actinomycetota</taxon>
        <taxon>Actinomycetes</taxon>
        <taxon>Cryptosporangiales</taxon>
        <taxon>Cryptosporangiaceae</taxon>
        <taxon>Cryptosporangium</taxon>
    </lineage>
</organism>
<dbReference type="PANTHER" id="PTHR42718">
    <property type="entry name" value="MAJOR FACILITATOR SUPERFAMILY MULTIDRUG TRANSPORTER MFSC"/>
    <property type="match status" value="1"/>
</dbReference>
<proteinExistence type="predicted"/>
<keyword evidence="4 6" id="KW-1133">Transmembrane helix</keyword>
<dbReference type="GO" id="GO:0005886">
    <property type="term" value="C:plasma membrane"/>
    <property type="evidence" value="ECO:0007669"/>
    <property type="project" value="UniProtKB-SubCell"/>
</dbReference>
<feature type="transmembrane region" description="Helical" evidence="6">
    <location>
        <begin position="258"/>
        <end position="279"/>
    </location>
</feature>
<gene>
    <name evidence="8" type="ORF">CryarDRAFT_2881</name>
</gene>
<keyword evidence="3 6" id="KW-0812">Transmembrane</keyword>
<name>A0A011AIF4_9ACTN</name>
<keyword evidence="5 6" id="KW-0472">Membrane</keyword>
<keyword evidence="9" id="KW-1185">Reference proteome</keyword>
<feature type="transmembrane region" description="Helical" evidence="6">
    <location>
        <begin position="291"/>
        <end position="309"/>
    </location>
</feature>
<dbReference type="GO" id="GO:0022857">
    <property type="term" value="F:transmembrane transporter activity"/>
    <property type="evidence" value="ECO:0007669"/>
    <property type="project" value="InterPro"/>
</dbReference>
<keyword evidence="2" id="KW-0813">Transport</keyword>
<evidence type="ECO:0000256" key="6">
    <source>
        <dbReference type="SAM" id="Phobius"/>
    </source>
</evidence>